<gene>
    <name evidence="1" type="ORF">O6P43_009961</name>
</gene>
<dbReference type="EMBL" id="JARAOO010000004">
    <property type="protein sequence ID" value="KAJ7972011.1"/>
    <property type="molecule type" value="Genomic_DNA"/>
</dbReference>
<protein>
    <submittedName>
        <fullName evidence="1">Uncharacterized protein</fullName>
    </submittedName>
</protein>
<accession>A0AAD7PZG0</accession>
<evidence type="ECO:0000313" key="2">
    <source>
        <dbReference type="Proteomes" id="UP001163823"/>
    </source>
</evidence>
<dbReference type="KEGG" id="qsa:O6P43_009961"/>
<comment type="caution">
    <text evidence="1">The sequence shown here is derived from an EMBL/GenBank/DDBJ whole genome shotgun (WGS) entry which is preliminary data.</text>
</comment>
<sequence>MSLKFCTIRSQPRKFGISFVIADRVTAEINDKKKVVGKHPLRITRVPSGGPIEFHKIVEEAKKLESPLKKRNGIAKKVNHKKAYHRSRMNDWHVEVFYLDHWSDGQPSSPTCLH</sequence>
<reference evidence="1" key="1">
    <citation type="journal article" date="2023" name="Science">
        <title>Elucidation of the pathway for biosynthesis of saponin adjuvants from the soapbark tree.</title>
        <authorList>
            <person name="Reed J."/>
            <person name="Orme A."/>
            <person name="El-Demerdash A."/>
            <person name="Owen C."/>
            <person name="Martin L.B.B."/>
            <person name="Misra R.C."/>
            <person name="Kikuchi S."/>
            <person name="Rejzek M."/>
            <person name="Martin A.C."/>
            <person name="Harkess A."/>
            <person name="Leebens-Mack J."/>
            <person name="Louveau T."/>
            <person name="Stephenson M.J."/>
            <person name="Osbourn A."/>
        </authorList>
    </citation>
    <scope>NUCLEOTIDE SEQUENCE</scope>
    <source>
        <strain evidence="1">S10</strain>
    </source>
</reference>
<dbReference type="AlphaFoldDB" id="A0AAD7PZG0"/>
<keyword evidence="2" id="KW-1185">Reference proteome</keyword>
<organism evidence="1 2">
    <name type="scientific">Quillaja saponaria</name>
    <name type="common">Soap bark tree</name>
    <dbReference type="NCBI Taxonomy" id="32244"/>
    <lineage>
        <taxon>Eukaryota</taxon>
        <taxon>Viridiplantae</taxon>
        <taxon>Streptophyta</taxon>
        <taxon>Embryophyta</taxon>
        <taxon>Tracheophyta</taxon>
        <taxon>Spermatophyta</taxon>
        <taxon>Magnoliopsida</taxon>
        <taxon>eudicotyledons</taxon>
        <taxon>Gunneridae</taxon>
        <taxon>Pentapetalae</taxon>
        <taxon>rosids</taxon>
        <taxon>fabids</taxon>
        <taxon>Fabales</taxon>
        <taxon>Quillajaceae</taxon>
        <taxon>Quillaja</taxon>
    </lineage>
</organism>
<dbReference type="Proteomes" id="UP001163823">
    <property type="component" value="Chromosome 4"/>
</dbReference>
<proteinExistence type="predicted"/>
<evidence type="ECO:0000313" key="1">
    <source>
        <dbReference type="EMBL" id="KAJ7972011.1"/>
    </source>
</evidence>
<name>A0AAD7PZG0_QUISA</name>